<name>A0A0C3BWS0_PILCF</name>
<reference evidence="3" key="2">
    <citation type="submission" date="2015-01" db="EMBL/GenBank/DDBJ databases">
        <title>Evolutionary Origins and Diversification of the Mycorrhizal Mutualists.</title>
        <authorList>
            <consortium name="DOE Joint Genome Institute"/>
            <consortium name="Mycorrhizal Genomics Consortium"/>
            <person name="Kohler A."/>
            <person name="Kuo A."/>
            <person name="Nagy L.G."/>
            <person name="Floudas D."/>
            <person name="Copeland A."/>
            <person name="Barry K.W."/>
            <person name="Cichocki N."/>
            <person name="Veneault-Fourrey C."/>
            <person name="LaButti K."/>
            <person name="Lindquist E.A."/>
            <person name="Lipzen A."/>
            <person name="Lundell T."/>
            <person name="Morin E."/>
            <person name="Murat C."/>
            <person name="Riley R."/>
            <person name="Ohm R."/>
            <person name="Sun H."/>
            <person name="Tunlid A."/>
            <person name="Henrissat B."/>
            <person name="Grigoriev I.V."/>
            <person name="Hibbett D.S."/>
            <person name="Martin F."/>
        </authorList>
    </citation>
    <scope>NUCLEOTIDE SEQUENCE [LARGE SCALE GENOMIC DNA]</scope>
    <source>
        <strain evidence="3">F 1598</strain>
    </source>
</reference>
<dbReference type="EMBL" id="KN832972">
    <property type="protein sequence ID" value="KIM90993.1"/>
    <property type="molecule type" value="Genomic_DNA"/>
</dbReference>
<dbReference type="AlphaFoldDB" id="A0A0C3BWS0"/>
<gene>
    <name evidence="2" type="ORF">PILCRDRAFT_811495</name>
</gene>
<protein>
    <submittedName>
        <fullName evidence="2">Uncharacterized protein</fullName>
    </submittedName>
</protein>
<keyword evidence="1" id="KW-0812">Transmembrane</keyword>
<evidence type="ECO:0000313" key="3">
    <source>
        <dbReference type="Proteomes" id="UP000054166"/>
    </source>
</evidence>
<dbReference type="OrthoDB" id="6730379at2759"/>
<dbReference type="InParanoid" id="A0A0C3BWS0"/>
<organism evidence="2 3">
    <name type="scientific">Piloderma croceum (strain F 1598)</name>
    <dbReference type="NCBI Taxonomy" id="765440"/>
    <lineage>
        <taxon>Eukaryota</taxon>
        <taxon>Fungi</taxon>
        <taxon>Dikarya</taxon>
        <taxon>Basidiomycota</taxon>
        <taxon>Agaricomycotina</taxon>
        <taxon>Agaricomycetes</taxon>
        <taxon>Agaricomycetidae</taxon>
        <taxon>Atheliales</taxon>
        <taxon>Atheliaceae</taxon>
        <taxon>Piloderma</taxon>
    </lineage>
</organism>
<keyword evidence="3" id="KW-1185">Reference proteome</keyword>
<reference evidence="2 3" key="1">
    <citation type="submission" date="2014-04" db="EMBL/GenBank/DDBJ databases">
        <authorList>
            <consortium name="DOE Joint Genome Institute"/>
            <person name="Kuo A."/>
            <person name="Tarkka M."/>
            <person name="Buscot F."/>
            <person name="Kohler A."/>
            <person name="Nagy L.G."/>
            <person name="Floudas D."/>
            <person name="Copeland A."/>
            <person name="Barry K.W."/>
            <person name="Cichocki N."/>
            <person name="Veneault-Fourrey C."/>
            <person name="LaButti K."/>
            <person name="Lindquist E.A."/>
            <person name="Lipzen A."/>
            <person name="Lundell T."/>
            <person name="Morin E."/>
            <person name="Murat C."/>
            <person name="Sun H."/>
            <person name="Tunlid A."/>
            <person name="Henrissat B."/>
            <person name="Grigoriev I.V."/>
            <person name="Hibbett D.S."/>
            <person name="Martin F."/>
            <person name="Nordberg H.P."/>
            <person name="Cantor M.N."/>
            <person name="Hua S.X."/>
        </authorList>
    </citation>
    <scope>NUCLEOTIDE SEQUENCE [LARGE SCALE GENOMIC DNA]</scope>
    <source>
        <strain evidence="2 3">F 1598</strain>
    </source>
</reference>
<keyword evidence="1" id="KW-0472">Membrane</keyword>
<dbReference type="HOGENOM" id="CLU_2441635_0_0_1"/>
<proteinExistence type="predicted"/>
<keyword evidence="1" id="KW-1133">Transmembrane helix</keyword>
<evidence type="ECO:0000256" key="1">
    <source>
        <dbReference type="SAM" id="Phobius"/>
    </source>
</evidence>
<sequence length="90" mass="9866">MDSPKGDTISAQALGSPAAEAPALGIDMEVARFVAEHKSNVTKPIELDEATKKRLRWMAHKCVLVVMVVTYFGQMMDKLSDVPSCFSYTC</sequence>
<dbReference type="STRING" id="765440.A0A0C3BWS0"/>
<feature type="transmembrane region" description="Helical" evidence="1">
    <location>
        <begin position="57"/>
        <end position="74"/>
    </location>
</feature>
<accession>A0A0C3BWS0</accession>
<evidence type="ECO:0000313" key="2">
    <source>
        <dbReference type="EMBL" id="KIM90993.1"/>
    </source>
</evidence>
<dbReference type="Proteomes" id="UP000054166">
    <property type="component" value="Unassembled WGS sequence"/>
</dbReference>